<dbReference type="Proteomes" id="UP000823641">
    <property type="component" value="Unassembled WGS sequence"/>
</dbReference>
<evidence type="ECO:0000256" key="5">
    <source>
        <dbReference type="ARBA" id="ARBA00022516"/>
    </source>
</evidence>
<feature type="binding site" evidence="13">
    <location>
        <begin position="44"/>
        <end position="51"/>
    </location>
    <ligand>
        <name>ATP</name>
        <dbReference type="ChEBI" id="CHEBI:30616"/>
    </ligand>
</feature>
<evidence type="ECO:0000256" key="3">
    <source>
        <dbReference type="ARBA" id="ARBA00012071"/>
    </source>
</evidence>
<name>A0A9D9HRX2_9BACT</name>
<dbReference type="SUPFAM" id="SSF52540">
    <property type="entry name" value="P-loop containing nucleoside triphosphate hydrolases"/>
    <property type="match status" value="1"/>
</dbReference>
<dbReference type="PANTHER" id="PTHR42724:SF1">
    <property type="entry name" value="TETRAACYLDISACCHARIDE 4'-KINASE, MITOCHONDRIAL-RELATED"/>
    <property type="match status" value="1"/>
</dbReference>
<organism evidence="14 15">
    <name type="scientific">Candidatus Gallipaludibacter merdavium</name>
    <dbReference type="NCBI Taxonomy" id="2840839"/>
    <lineage>
        <taxon>Bacteria</taxon>
        <taxon>Pseudomonadati</taxon>
        <taxon>Bacteroidota</taxon>
        <taxon>Bacteroidia</taxon>
        <taxon>Bacteroidales</taxon>
        <taxon>Candidatus Gallipaludibacter</taxon>
    </lineage>
</organism>
<evidence type="ECO:0000256" key="6">
    <source>
        <dbReference type="ARBA" id="ARBA00022556"/>
    </source>
</evidence>
<evidence type="ECO:0000256" key="8">
    <source>
        <dbReference type="ARBA" id="ARBA00022741"/>
    </source>
</evidence>
<dbReference type="GO" id="GO:0009244">
    <property type="term" value="P:lipopolysaccharide core region biosynthetic process"/>
    <property type="evidence" value="ECO:0007669"/>
    <property type="project" value="TreeGrafter"/>
</dbReference>
<sequence length="350" mass="40536">MKLLRLILSWIYGFVVALRNMLYEYGFCKSWSPPVSTVCVGNLAVGGTGKTPHSILLIEQMKDEFKVAFLSRGYKRKTSGFLLADENATALTIGDEPMQVHMRFPDIPVAVCEKRVNGVKQLLKRFPDLDCIILDDALQHRQIKPGYVVLLTAYDNLYVKDYMLPYGHLRDSRHSSPRAETIVVTKCPEKMTPIDRRMVYLDLAVLPYQHLFFTQMHYGEIRPVFDAKLDVQLGECSVCLFTGIASPKYMQEYLELKVKLLKTIAFPDHHSFTKKDFQRIEKEFGVMPSENKILLTTEKDAMRLRCSQYFPEHLKSMVYYLPIEIQVIDNLLDKFIQNIKAYVRENKRNS</sequence>
<dbReference type="GO" id="GO:0009029">
    <property type="term" value="F:lipid-A 4'-kinase activity"/>
    <property type="evidence" value="ECO:0007669"/>
    <property type="project" value="UniProtKB-UniRule"/>
</dbReference>
<evidence type="ECO:0000256" key="11">
    <source>
        <dbReference type="ARBA" id="ARBA00023098"/>
    </source>
</evidence>
<evidence type="ECO:0000256" key="12">
    <source>
        <dbReference type="ARBA" id="ARBA00029757"/>
    </source>
</evidence>
<evidence type="ECO:0000256" key="13">
    <source>
        <dbReference type="HAMAP-Rule" id="MF_00409"/>
    </source>
</evidence>
<dbReference type="GO" id="GO:0005886">
    <property type="term" value="C:plasma membrane"/>
    <property type="evidence" value="ECO:0007669"/>
    <property type="project" value="TreeGrafter"/>
</dbReference>
<proteinExistence type="inferred from homology"/>
<keyword evidence="8 13" id="KW-0547">Nucleotide-binding</keyword>
<dbReference type="GO" id="GO:0009245">
    <property type="term" value="P:lipid A biosynthetic process"/>
    <property type="evidence" value="ECO:0007669"/>
    <property type="project" value="UniProtKB-UniRule"/>
</dbReference>
<evidence type="ECO:0000256" key="2">
    <source>
        <dbReference type="ARBA" id="ARBA00004870"/>
    </source>
</evidence>
<dbReference type="EMBL" id="JADIMG010000003">
    <property type="protein sequence ID" value="MBO8458758.1"/>
    <property type="molecule type" value="Genomic_DNA"/>
</dbReference>
<dbReference type="InterPro" id="IPR003758">
    <property type="entry name" value="LpxK"/>
</dbReference>
<comment type="caution">
    <text evidence="14">The sequence shown here is derived from an EMBL/GenBank/DDBJ whole genome shotgun (WGS) entry which is preliminary data.</text>
</comment>
<keyword evidence="9 13" id="KW-0418">Kinase</keyword>
<evidence type="ECO:0000256" key="4">
    <source>
        <dbReference type="ARBA" id="ARBA00016436"/>
    </source>
</evidence>
<protein>
    <recommendedName>
        <fullName evidence="4 13">Tetraacyldisaccharide 4'-kinase</fullName>
        <ecNumber evidence="3 13">2.7.1.130</ecNumber>
    </recommendedName>
    <alternativeName>
        <fullName evidence="12 13">Lipid A 4'-kinase</fullName>
    </alternativeName>
</protein>
<dbReference type="HAMAP" id="MF_00409">
    <property type="entry name" value="LpxK"/>
    <property type="match status" value="1"/>
</dbReference>
<keyword evidence="5 13" id="KW-0444">Lipid biosynthesis</keyword>
<dbReference type="NCBIfam" id="TIGR00682">
    <property type="entry name" value="lpxK"/>
    <property type="match status" value="1"/>
</dbReference>
<keyword evidence="6 13" id="KW-0441">Lipid A biosynthesis</keyword>
<comment type="similarity">
    <text evidence="13">Belongs to the LpxK family.</text>
</comment>
<evidence type="ECO:0000256" key="9">
    <source>
        <dbReference type="ARBA" id="ARBA00022777"/>
    </source>
</evidence>
<reference evidence="14" key="2">
    <citation type="journal article" date="2021" name="PeerJ">
        <title>Extensive microbial diversity within the chicken gut microbiome revealed by metagenomics and culture.</title>
        <authorList>
            <person name="Gilroy R."/>
            <person name="Ravi A."/>
            <person name="Getino M."/>
            <person name="Pursley I."/>
            <person name="Horton D.L."/>
            <person name="Alikhan N.F."/>
            <person name="Baker D."/>
            <person name="Gharbi K."/>
            <person name="Hall N."/>
            <person name="Watson M."/>
            <person name="Adriaenssens E.M."/>
            <person name="Foster-Nyarko E."/>
            <person name="Jarju S."/>
            <person name="Secka A."/>
            <person name="Antonio M."/>
            <person name="Oren A."/>
            <person name="Chaudhuri R.R."/>
            <person name="La Ragione R."/>
            <person name="Hildebrand F."/>
            <person name="Pallen M.J."/>
        </authorList>
    </citation>
    <scope>NUCLEOTIDE SEQUENCE</scope>
    <source>
        <strain evidence="14">G3-3990</strain>
    </source>
</reference>
<evidence type="ECO:0000313" key="14">
    <source>
        <dbReference type="EMBL" id="MBO8458758.1"/>
    </source>
</evidence>
<evidence type="ECO:0000313" key="15">
    <source>
        <dbReference type="Proteomes" id="UP000823641"/>
    </source>
</evidence>
<keyword evidence="11 13" id="KW-0443">Lipid metabolism</keyword>
<gene>
    <name evidence="13 14" type="primary">lpxK</name>
    <name evidence="14" type="ORF">IAA73_00270</name>
</gene>
<dbReference type="EC" id="2.7.1.130" evidence="3 13"/>
<dbReference type="GO" id="GO:0005524">
    <property type="term" value="F:ATP binding"/>
    <property type="evidence" value="ECO:0007669"/>
    <property type="project" value="UniProtKB-UniRule"/>
</dbReference>
<comment type="pathway">
    <text evidence="2 13">Glycolipid biosynthesis; lipid IV(A) biosynthesis; lipid IV(A) from (3R)-3-hydroxytetradecanoyl-[acyl-carrier-protein] and UDP-N-acetyl-alpha-D-glucosamine: step 6/6.</text>
</comment>
<evidence type="ECO:0000256" key="10">
    <source>
        <dbReference type="ARBA" id="ARBA00022840"/>
    </source>
</evidence>
<comment type="function">
    <text evidence="1 13">Transfers the gamma-phosphate of ATP to the 4'-position of a tetraacyldisaccharide 1-phosphate intermediate (termed DS-1-P) to form tetraacyldisaccharide 1,4'-bis-phosphate (lipid IVA).</text>
</comment>
<keyword evidence="7 13" id="KW-0808">Transferase</keyword>
<dbReference type="Pfam" id="PF02606">
    <property type="entry name" value="LpxK"/>
    <property type="match status" value="1"/>
</dbReference>
<dbReference type="InterPro" id="IPR027417">
    <property type="entry name" value="P-loop_NTPase"/>
</dbReference>
<evidence type="ECO:0000256" key="7">
    <source>
        <dbReference type="ARBA" id="ARBA00022679"/>
    </source>
</evidence>
<reference evidence="14" key="1">
    <citation type="submission" date="2020-10" db="EMBL/GenBank/DDBJ databases">
        <authorList>
            <person name="Gilroy R."/>
        </authorList>
    </citation>
    <scope>NUCLEOTIDE SEQUENCE</scope>
    <source>
        <strain evidence="14">G3-3990</strain>
    </source>
</reference>
<comment type="catalytic activity">
    <reaction evidence="13">
        <text>a lipid A disaccharide + ATP = a lipid IVA + ADP + H(+)</text>
        <dbReference type="Rhea" id="RHEA:67840"/>
        <dbReference type="ChEBI" id="CHEBI:15378"/>
        <dbReference type="ChEBI" id="CHEBI:30616"/>
        <dbReference type="ChEBI" id="CHEBI:176343"/>
        <dbReference type="ChEBI" id="CHEBI:176425"/>
        <dbReference type="ChEBI" id="CHEBI:456216"/>
        <dbReference type="EC" id="2.7.1.130"/>
    </reaction>
</comment>
<accession>A0A9D9HRX2</accession>
<evidence type="ECO:0000256" key="1">
    <source>
        <dbReference type="ARBA" id="ARBA00002274"/>
    </source>
</evidence>
<dbReference type="AlphaFoldDB" id="A0A9D9HRX2"/>
<keyword evidence="10 13" id="KW-0067">ATP-binding</keyword>
<dbReference type="PANTHER" id="PTHR42724">
    <property type="entry name" value="TETRAACYLDISACCHARIDE 4'-KINASE"/>
    <property type="match status" value="1"/>
</dbReference>